<dbReference type="Gene3D" id="3.40.50.1820">
    <property type="entry name" value="alpha/beta hydrolase"/>
    <property type="match status" value="1"/>
</dbReference>
<feature type="transmembrane region" description="Helical" evidence="1">
    <location>
        <begin position="7"/>
        <end position="29"/>
    </location>
</feature>
<dbReference type="GO" id="GO:0008236">
    <property type="term" value="F:serine-type peptidase activity"/>
    <property type="evidence" value="ECO:0007669"/>
    <property type="project" value="InterPro"/>
</dbReference>
<dbReference type="InterPro" id="IPR029058">
    <property type="entry name" value="AB_hydrolase_fold"/>
</dbReference>
<organism evidence="3">
    <name type="scientific">marine metagenome</name>
    <dbReference type="NCBI Taxonomy" id="408172"/>
    <lineage>
        <taxon>unclassified sequences</taxon>
        <taxon>metagenomes</taxon>
        <taxon>ecological metagenomes</taxon>
    </lineage>
</organism>
<evidence type="ECO:0000313" key="3">
    <source>
        <dbReference type="EMBL" id="SVB96865.1"/>
    </source>
</evidence>
<accession>A0A382IBX1</accession>
<keyword evidence="1" id="KW-1133">Transmembrane helix</keyword>
<proteinExistence type="predicted"/>
<dbReference type="SUPFAM" id="SSF53474">
    <property type="entry name" value="alpha/beta-Hydrolases"/>
    <property type="match status" value="1"/>
</dbReference>
<dbReference type="PANTHER" id="PTHR12277:SF81">
    <property type="entry name" value="PROTEIN ABHD13"/>
    <property type="match status" value="1"/>
</dbReference>
<dbReference type="Pfam" id="PF00326">
    <property type="entry name" value="Peptidase_S9"/>
    <property type="match status" value="1"/>
</dbReference>
<evidence type="ECO:0000259" key="2">
    <source>
        <dbReference type="Pfam" id="PF00326"/>
    </source>
</evidence>
<evidence type="ECO:0000256" key="1">
    <source>
        <dbReference type="SAM" id="Phobius"/>
    </source>
</evidence>
<sequence length="271" mass="31592">MYEKNMFIINILILVLVGYLLVTLALYFFQRNLLYYPAVNNYFGEKLNIPVEKVKIKTEDDIELLSWYHSKNLKGYKTILFLHGNAGTLENRIYKINHFKDVNVNFLIIAWRGFSGNKGKPSEKGLYEDAKSAIKWLKNKGIKEENIIIYGESLGTGVAAEIAQNKNFAGVILESPFTSMVNVGKTKYPFFPVRLLLKDKYESDKKIKNIKSPILIMHGEVDKIVPFWMGKKMYELANEPKYSYFSKYDDHMMEYNEKLLNELKKFIYSLN</sequence>
<dbReference type="AlphaFoldDB" id="A0A382IBX1"/>
<feature type="domain" description="Peptidase S9 prolyl oligopeptidase catalytic" evidence="2">
    <location>
        <begin position="126"/>
        <end position="235"/>
    </location>
</feature>
<reference evidence="3" key="1">
    <citation type="submission" date="2018-05" db="EMBL/GenBank/DDBJ databases">
        <authorList>
            <person name="Lanie J.A."/>
            <person name="Ng W.-L."/>
            <person name="Kazmierczak K.M."/>
            <person name="Andrzejewski T.M."/>
            <person name="Davidsen T.M."/>
            <person name="Wayne K.J."/>
            <person name="Tettelin H."/>
            <person name="Glass J.I."/>
            <person name="Rusch D."/>
            <person name="Podicherti R."/>
            <person name="Tsui H.-C.T."/>
            <person name="Winkler M.E."/>
        </authorList>
    </citation>
    <scope>NUCLEOTIDE SEQUENCE</scope>
</reference>
<gene>
    <name evidence="3" type="ORF">METZ01_LOCUS249719</name>
</gene>
<protein>
    <recommendedName>
        <fullName evidence="2">Peptidase S9 prolyl oligopeptidase catalytic domain-containing protein</fullName>
    </recommendedName>
</protein>
<name>A0A382IBX1_9ZZZZ</name>
<dbReference type="EMBL" id="UINC01066302">
    <property type="protein sequence ID" value="SVB96865.1"/>
    <property type="molecule type" value="Genomic_DNA"/>
</dbReference>
<dbReference type="PANTHER" id="PTHR12277">
    <property type="entry name" value="ALPHA/BETA HYDROLASE DOMAIN-CONTAINING PROTEIN"/>
    <property type="match status" value="1"/>
</dbReference>
<keyword evidence="1" id="KW-0812">Transmembrane</keyword>
<dbReference type="InterPro" id="IPR001375">
    <property type="entry name" value="Peptidase_S9_cat"/>
</dbReference>
<keyword evidence="1" id="KW-0472">Membrane</keyword>
<dbReference type="GO" id="GO:0006508">
    <property type="term" value="P:proteolysis"/>
    <property type="evidence" value="ECO:0007669"/>
    <property type="project" value="InterPro"/>
</dbReference>